<evidence type="ECO:0000256" key="8">
    <source>
        <dbReference type="HAMAP-Rule" id="MF_00054"/>
    </source>
</evidence>
<evidence type="ECO:0000256" key="4">
    <source>
        <dbReference type="ARBA" id="ARBA00022768"/>
    </source>
</evidence>
<dbReference type="InterPro" id="IPR000795">
    <property type="entry name" value="T_Tr_GTP-bd_dom"/>
</dbReference>
<dbReference type="Gene3D" id="3.30.230.10">
    <property type="match status" value="1"/>
</dbReference>
<dbReference type="InterPro" id="IPR020568">
    <property type="entry name" value="Ribosomal_Su5_D2-typ_SF"/>
</dbReference>
<dbReference type="GO" id="GO:0032790">
    <property type="term" value="P:ribosome disassembly"/>
    <property type="evidence" value="ECO:0007669"/>
    <property type="project" value="TreeGrafter"/>
</dbReference>
<dbReference type="SUPFAM" id="SSF54211">
    <property type="entry name" value="Ribosomal protein S5 domain 2-like"/>
    <property type="match status" value="1"/>
</dbReference>
<keyword evidence="6 8" id="KW-0342">GTP-binding</keyword>
<keyword evidence="8" id="KW-0963">Cytoplasm</keyword>
<sequence length="676" mass="74555">MDEKNIRNIGIMAHIDAGKTTTTERILYYTGENHRIGEVDNGEATMDWMKQEQDRGITITSAATTCYWRDHQINIIDTPGHVDFTAEVERSLRVLDGAVGVFCAVGGVEPQTETVWRQADRYRIPRIAFINKMDRLGADFYRVLEDMKKKLGANPVPVCIPVGSENEFSGVIDLIDMEYLTFSPDDEGMTIIRSAIPAEMQAKADEWREKLIDSVASYSDEITELYFEGEDIPRELIVSTLRKCTLSREILPVFTGSSLKNIGVQTLLDGIVDMLPSPPEAEEVEIINAKNGKSEKLPHSTTGPLEALIFKIQVDPQAGPMCFVRVYSGTLKKGVSVYNITKGKKERINRLLRMHADRQEDLSELKAGDIGVIIGFRLAQTGDTIGAENHPYLLEKMSFPNPVISVAIEPSSTAEQEKLNKALQTLAMEDPTFTYKDDPETGQLVISGMGELHLDVLVTRIKDEMKVNCRVGNPQVSYRECIKAEASGTEKFSRTIANKENNASLSMTVKPLPAKSGNVLKITASTRDIPEEIIEAIKNGVNGAFAGGIKFGYECTDIEADITEIGYDDNTSTPFAFTSCAAMAFDKIASEAGPVLMEPIMKVQVSAPTEYIGDVISSITQRGGIVLSMESRPGADTVISEVPLEKMFGYTTILRSSTQGRGSFSMEFSHYSEKLN</sequence>
<dbReference type="Pfam" id="PF03764">
    <property type="entry name" value="EFG_IV"/>
    <property type="match status" value="1"/>
</dbReference>
<dbReference type="InterPro" id="IPR041095">
    <property type="entry name" value="EFG_II"/>
</dbReference>
<dbReference type="InterPro" id="IPR005517">
    <property type="entry name" value="Transl_elong_EFG/EF2_IV"/>
</dbReference>
<evidence type="ECO:0000256" key="9">
    <source>
        <dbReference type="NCBIfam" id="TIGR00484"/>
    </source>
</evidence>
<reference evidence="11" key="2">
    <citation type="journal article" date="2021" name="PeerJ">
        <title>Extensive microbial diversity within the chicken gut microbiome revealed by metagenomics and culture.</title>
        <authorList>
            <person name="Gilroy R."/>
            <person name="Ravi A."/>
            <person name="Getino M."/>
            <person name="Pursley I."/>
            <person name="Horton D.L."/>
            <person name="Alikhan N.F."/>
            <person name="Baker D."/>
            <person name="Gharbi K."/>
            <person name="Hall N."/>
            <person name="Watson M."/>
            <person name="Adriaenssens E.M."/>
            <person name="Foster-Nyarko E."/>
            <person name="Jarju S."/>
            <person name="Secka A."/>
            <person name="Antonio M."/>
            <person name="Oren A."/>
            <person name="Chaudhuri R.R."/>
            <person name="La Ragione R."/>
            <person name="Hildebrand F."/>
            <person name="Pallen M.J."/>
        </authorList>
    </citation>
    <scope>NUCLEOTIDE SEQUENCE</scope>
    <source>
        <strain evidence="11">7293</strain>
    </source>
</reference>
<feature type="binding site" evidence="8">
    <location>
        <begin position="77"/>
        <end position="81"/>
    </location>
    <ligand>
        <name>GTP</name>
        <dbReference type="ChEBI" id="CHEBI:37565"/>
    </ligand>
</feature>
<dbReference type="FunFam" id="3.30.70.240:FF:000001">
    <property type="entry name" value="Elongation factor G"/>
    <property type="match status" value="1"/>
</dbReference>
<dbReference type="CDD" id="cd04088">
    <property type="entry name" value="EFG_mtEFG_II"/>
    <property type="match status" value="1"/>
</dbReference>
<evidence type="ECO:0000256" key="3">
    <source>
        <dbReference type="ARBA" id="ARBA00022741"/>
    </source>
</evidence>
<dbReference type="GO" id="GO:0005525">
    <property type="term" value="F:GTP binding"/>
    <property type="evidence" value="ECO:0007669"/>
    <property type="project" value="UniProtKB-UniRule"/>
</dbReference>
<dbReference type="CDD" id="cd01886">
    <property type="entry name" value="EF-G"/>
    <property type="match status" value="1"/>
</dbReference>
<evidence type="ECO:0000256" key="7">
    <source>
        <dbReference type="ARBA" id="ARBA00024731"/>
    </source>
</evidence>
<evidence type="ECO:0000256" key="2">
    <source>
        <dbReference type="ARBA" id="ARBA00005870"/>
    </source>
</evidence>
<dbReference type="NCBIfam" id="NF009381">
    <property type="entry name" value="PRK12740.1-5"/>
    <property type="match status" value="1"/>
</dbReference>
<proteinExistence type="inferred from homology"/>
<dbReference type="InterPro" id="IPR031157">
    <property type="entry name" value="G_TR_CS"/>
</dbReference>
<evidence type="ECO:0000256" key="5">
    <source>
        <dbReference type="ARBA" id="ARBA00022917"/>
    </source>
</evidence>
<dbReference type="CDD" id="cd03713">
    <property type="entry name" value="EFG_mtEFG_C"/>
    <property type="match status" value="1"/>
</dbReference>
<gene>
    <name evidence="8 11" type="primary">fusA</name>
    <name evidence="11" type="ORF">IAA97_07735</name>
</gene>
<dbReference type="Gene3D" id="3.30.70.870">
    <property type="entry name" value="Elongation Factor G (Translational Gtpase), domain 3"/>
    <property type="match status" value="1"/>
</dbReference>
<dbReference type="InterPro" id="IPR035647">
    <property type="entry name" value="EFG_III/V"/>
</dbReference>
<comment type="similarity">
    <text evidence="2 8">Belongs to the TRAFAC class translation factor GTPase superfamily. Classic translation factor GTPase family. EF-G/EF-2 subfamily.</text>
</comment>
<organism evidence="11 12">
    <name type="scientific">Candidatus Ornithospirochaeta stercoripullorum</name>
    <dbReference type="NCBI Taxonomy" id="2840899"/>
    <lineage>
        <taxon>Bacteria</taxon>
        <taxon>Pseudomonadati</taxon>
        <taxon>Spirochaetota</taxon>
        <taxon>Spirochaetia</taxon>
        <taxon>Spirochaetales</taxon>
        <taxon>Spirochaetaceae</taxon>
        <taxon>Spirochaetaceae incertae sedis</taxon>
        <taxon>Candidatus Ornithospirochaeta</taxon>
    </lineage>
</organism>
<keyword evidence="3 8" id="KW-0547">Nucleotide-binding</keyword>
<dbReference type="Gene3D" id="3.40.50.300">
    <property type="entry name" value="P-loop containing nucleotide triphosphate hydrolases"/>
    <property type="match status" value="1"/>
</dbReference>
<dbReference type="InterPro" id="IPR009022">
    <property type="entry name" value="EFG_III"/>
</dbReference>
<dbReference type="CDD" id="cd01680">
    <property type="entry name" value="EFG_like_IV"/>
    <property type="match status" value="1"/>
</dbReference>
<dbReference type="FunFam" id="2.40.30.10:FF:000006">
    <property type="entry name" value="Elongation factor G"/>
    <property type="match status" value="1"/>
</dbReference>
<dbReference type="PANTHER" id="PTHR43261:SF1">
    <property type="entry name" value="RIBOSOME-RELEASING FACTOR 2, MITOCHONDRIAL"/>
    <property type="match status" value="1"/>
</dbReference>
<dbReference type="InterPro" id="IPR027417">
    <property type="entry name" value="P-loop_NTPase"/>
</dbReference>
<dbReference type="InterPro" id="IPR053905">
    <property type="entry name" value="EF-G-like_DII"/>
</dbReference>
<dbReference type="PRINTS" id="PR00315">
    <property type="entry name" value="ELONGATNFCT"/>
</dbReference>
<accession>A0A9D9H587</accession>
<name>A0A9D9H587_9SPIO</name>
<dbReference type="InterPro" id="IPR000640">
    <property type="entry name" value="EFG_V-like"/>
</dbReference>
<dbReference type="GO" id="GO:0003746">
    <property type="term" value="F:translation elongation factor activity"/>
    <property type="evidence" value="ECO:0007669"/>
    <property type="project" value="UniProtKB-UniRule"/>
</dbReference>
<dbReference type="InterPro" id="IPR035649">
    <property type="entry name" value="EFG_V"/>
</dbReference>
<evidence type="ECO:0000256" key="1">
    <source>
        <dbReference type="ARBA" id="ARBA00004496"/>
    </source>
</evidence>
<feature type="binding site" evidence="8">
    <location>
        <begin position="13"/>
        <end position="20"/>
    </location>
    <ligand>
        <name>GTP</name>
        <dbReference type="ChEBI" id="CHEBI:37565"/>
    </ligand>
</feature>
<feature type="binding site" evidence="8">
    <location>
        <begin position="131"/>
        <end position="134"/>
    </location>
    <ligand>
        <name>GTP</name>
        <dbReference type="ChEBI" id="CHEBI:37565"/>
    </ligand>
</feature>
<dbReference type="GO" id="GO:0003924">
    <property type="term" value="F:GTPase activity"/>
    <property type="evidence" value="ECO:0007669"/>
    <property type="project" value="InterPro"/>
</dbReference>
<dbReference type="PROSITE" id="PS00301">
    <property type="entry name" value="G_TR_1"/>
    <property type="match status" value="1"/>
</dbReference>
<evidence type="ECO:0000256" key="6">
    <source>
        <dbReference type="ARBA" id="ARBA00023134"/>
    </source>
</evidence>
<comment type="function">
    <text evidence="7 8">Catalyzes the GTP-dependent ribosomal translocation step during translation elongation. During this step, the ribosome changes from the pre-translocational (PRE) to the post-translocational (POST) state as the newly formed A-site-bound peptidyl-tRNA and P-site-bound deacylated tRNA move to the P and E sites, respectively. Catalyzes the coordinated movement of the two tRNA molecules, the mRNA and conformational changes in the ribosome.</text>
</comment>
<dbReference type="AlphaFoldDB" id="A0A9D9H587"/>
<comment type="caution">
    <text evidence="11">The sequence shown here is derived from an EMBL/GenBank/DDBJ whole genome shotgun (WGS) entry which is preliminary data.</text>
</comment>
<dbReference type="PANTHER" id="PTHR43261">
    <property type="entry name" value="TRANSLATION ELONGATION FACTOR G-RELATED"/>
    <property type="match status" value="1"/>
</dbReference>
<dbReference type="GO" id="GO:0005737">
    <property type="term" value="C:cytoplasm"/>
    <property type="evidence" value="ECO:0007669"/>
    <property type="project" value="UniProtKB-SubCell"/>
</dbReference>
<dbReference type="Pfam" id="PF14492">
    <property type="entry name" value="EFG_III"/>
    <property type="match status" value="1"/>
</dbReference>
<dbReference type="Pfam" id="PF00009">
    <property type="entry name" value="GTP_EFTU"/>
    <property type="match status" value="1"/>
</dbReference>
<dbReference type="SUPFAM" id="SSF52540">
    <property type="entry name" value="P-loop containing nucleoside triphosphate hydrolases"/>
    <property type="match status" value="1"/>
</dbReference>
<dbReference type="PROSITE" id="PS51722">
    <property type="entry name" value="G_TR_2"/>
    <property type="match status" value="1"/>
</dbReference>
<dbReference type="SMART" id="SM00838">
    <property type="entry name" value="EFG_C"/>
    <property type="match status" value="1"/>
</dbReference>
<evidence type="ECO:0000259" key="10">
    <source>
        <dbReference type="PROSITE" id="PS51722"/>
    </source>
</evidence>
<dbReference type="Pfam" id="PF22042">
    <property type="entry name" value="EF-G_D2"/>
    <property type="match status" value="1"/>
</dbReference>
<dbReference type="SUPFAM" id="SSF50447">
    <property type="entry name" value="Translation proteins"/>
    <property type="match status" value="1"/>
</dbReference>
<comment type="subcellular location">
    <subcellularLocation>
        <location evidence="1 8">Cytoplasm</location>
    </subcellularLocation>
</comment>
<dbReference type="InterPro" id="IPR009000">
    <property type="entry name" value="Transl_B-barrel_sf"/>
</dbReference>
<dbReference type="NCBIfam" id="TIGR00484">
    <property type="entry name" value="EF-G"/>
    <property type="match status" value="1"/>
</dbReference>
<dbReference type="HAMAP" id="MF_00054_B">
    <property type="entry name" value="EF_G_EF_2_B"/>
    <property type="match status" value="1"/>
</dbReference>
<dbReference type="InterPro" id="IPR005225">
    <property type="entry name" value="Small_GTP-bd"/>
</dbReference>
<dbReference type="FunFam" id="3.30.70.870:FF:000001">
    <property type="entry name" value="Elongation factor G"/>
    <property type="match status" value="1"/>
</dbReference>
<reference evidence="11" key="1">
    <citation type="submission" date="2020-10" db="EMBL/GenBank/DDBJ databases">
        <authorList>
            <person name="Gilroy R."/>
        </authorList>
    </citation>
    <scope>NUCLEOTIDE SEQUENCE</scope>
    <source>
        <strain evidence="11">7293</strain>
    </source>
</reference>
<keyword evidence="5 8" id="KW-0648">Protein biosynthesis</keyword>
<dbReference type="Proteomes" id="UP000823615">
    <property type="component" value="Unassembled WGS sequence"/>
</dbReference>
<dbReference type="InterPro" id="IPR014721">
    <property type="entry name" value="Ribsml_uS5_D2-typ_fold_subgr"/>
</dbReference>
<evidence type="ECO:0000313" key="12">
    <source>
        <dbReference type="Proteomes" id="UP000823615"/>
    </source>
</evidence>
<dbReference type="CDD" id="cd16262">
    <property type="entry name" value="EFG_III"/>
    <property type="match status" value="1"/>
</dbReference>
<dbReference type="Pfam" id="PF00679">
    <property type="entry name" value="EFG_C"/>
    <property type="match status" value="1"/>
</dbReference>
<dbReference type="SMART" id="SM00889">
    <property type="entry name" value="EFG_IV"/>
    <property type="match status" value="1"/>
</dbReference>
<keyword evidence="4 8" id="KW-0251">Elongation factor</keyword>
<dbReference type="InterPro" id="IPR004540">
    <property type="entry name" value="Transl_elong_EFG/EF2"/>
</dbReference>
<evidence type="ECO:0000313" key="11">
    <source>
        <dbReference type="EMBL" id="MBO8436851.1"/>
    </source>
</evidence>
<dbReference type="FunFam" id="3.40.50.300:FF:000029">
    <property type="entry name" value="Elongation factor G"/>
    <property type="match status" value="1"/>
</dbReference>
<feature type="domain" description="Tr-type G" evidence="10">
    <location>
        <begin position="4"/>
        <end position="279"/>
    </location>
</feature>
<dbReference type="EMBL" id="JADIMT010000091">
    <property type="protein sequence ID" value="MBO8436851.1"/>
    <property type="molecule type" value="Genomic_DNA"/>
</dbReference>
<dbReference type="Gene3D" id="2.40.30.10">
    <property type="entry name" value="Translation factors"/>
    <property type="match status" value="1"/>
</dbReference>
<dbReference type="Gene3D" id="3.30.70.240">
    <property type="match status" value="1"/>
</dbReference>
<dbReference type="NCBIfam" id="TIGR00231">
    <property type="entry name" value="small_GTP"/>
    <property type="match status" value="1"/>
</dbReference>
<dbReference type="SUPFAM" id="SSF54980">
    <property type="entry name" value="EF-G C-terminal domain-like"/>
    <property type="match status" value="2"/>
</dbReference>
<protein>
    <recommendedName>
        <fullName evidence="8 9">Elongation factor G</fullName>
        <shortName evidence="8">EF-G</shortName>
    </recommendedName>
</protein>